<dbReference type="Proteomes" id="UP001066276">
    <property type="component" value="Chromosome 5"/>
</dbReference>
<evidence type="ECO:0000313" key="3">
    <source>
        <dbReference type="Proteomes" id="UP001066276"/>
    </source>
</evidence>
<name>A0AAV7RNA3_PLEWA</name>
<keyword evidence="3" id="KW-1185">Reference proteome</keyword>
<organism evidence="2 3">
    <name type="scientific">Pleurodeles waltl</name>
    <name type="common">Iberian ribbed newt</name>
    <dbReference type="NCBI Taxonomy" id="8319"/>
    <lineage>
        <taxon>Eukaryota</taxon>
        <taxon>Metazoa</taxon>
        <taxon>Chordata</taxon>
        <taxon>Craniata</taxon>
        <taxon>Vertebrata</taxon>
        <taxon>Euteleostomi</taxon>
        <taxon>Amphibia</taxon>
        <taxon>Batrachia</taxon>
        <taxon>Caudata</taxon>
        <taxon>Salamandroidea</taxon>
        <taxon>Salamandridae</taxon>
        <taxon>Pleurodelinae</taxon>
        <taxon>Pleurodeles</taxon>
    </lineage>
</organism>
<accession>A0AAV7RNA3</accession>
<proteinExistence type="predicted"/>
<evidence type="ECO:0000313" key="2">
    <source>
        <dbReference type="EMBL" id="KAJ1152473.1"/>
    </source>
</evidence>
<protein>
    <submittedName>
        <fullName evidence="2">Uncharacterized protein</fullName>
    </submittedName>
</protein>
<feature type="region of interest" description="Disordered" evidence="1">
    <location>
        <begin position="42"/>
        <end position="68"/>
    </location>
</feature>
<comment type="caution">
    <text evidence="2">The sequence shown here is derived from an EMBL/GenBank/DDBJ whole genome shotgun (WGS) entry which is preliminary data.</text>
</comment>
<gene>
    <name evidence="2" type="ORF">NDU88_005248</name>
</gene>
<feature type="region of interest" description="Disordered" evidence="1">
    <location>
        <begin position="1"/>
        <end position="21"/>
    </location>
</feature>
<sequence length="91" mass="9373">MVRTERGAARALSAGHVPPPVFPPSHSAIRLLGEGPLLAMGRGGEGHLLHPLPGSRTRASRSPEAPEAAGLLRCAGRMRASRLNSGSPALP</sequence>
<dbReference type="AlphaFoldDB" id="A0AAV7RNA3"/>
<evidence type="ECO:0000256" key="1">
    <source>
        <dbReference type="SAM" id="MobiDB-lite"/>
    </source>
</evidence>
<dbReference type="EMBL" id="JANPWB010000009">
    <property type="protein sequence ID" value="KAJ1152473.1"/>
    <property type="molecule type" value="Genomic_DNA"/>
</dbReference>
<reference evidence="2" key="1">
    <citation type="journal article" date="2022" name="bioRxiv">
        <title>Sequencing and chromosome-scale assembly of the giantPleurodeles waltlgenome.</title>
        <authorList>
            <person name="Brown T."/>
            <person name="Elewa A."/>
            <person name="Iarovenko S."/>
            <person name="Subramanian E."/>
            <person name="Araus A.J."/>
            <person name="Petzold A."/>
            <person name="Susuki M."/>
            <person name="Suzuki K.-i.T."/>
            <person name="Hayashi T."/>
            <person name="Toyoda A."/>
            <person name="Oliveira C."/>
            <person name="Osipova E."/>
            <person name="Leigh N.D."/>
            <person name="Simon A."/>
            <person name="Yun M.H."/>
        </authorList>
    </citation>
    <scope>NUCLEOTIDE SEQUENCE</scope>
    <source>
        <strain evidence="2">20211129_DDA</strain>
        <tissue evidence="2">Liver</tissue>
    </source>
</reference>